<evidence type="ECO:0000313" key="1">
    <source>
        <dbReference type="EMBL" id="PWZ46181.1"/>
    </source>
</evidence>
<sequence>MYMQQWFKDYSRSSNLTDDNGRRTFALVNKATRQALVNRKDTGMQSDREYHRGDVIKVELAPYNYDDRVDISMLWTELAENGNDDGFNKIAVLSDNSLILCWQHGGNNVSPGPGMVTVNYFSDQGNRHWKMVPVGRNAW</sequence>
<evidence type="ECO:0000313" key="2">
    <source>
        <dbReference type="Proteomes" id="UP000251960"/>
    </source>
</evidence>
<dbReference type="EMBL" id="NCVQ01000002">
    <property type="protein sequence ID" value="PWZ46181.1"/>
    <property type="molecule type" value="Genomic_DNA"/>
</dbReference>
<dbReference type="GO" id="GO:0030246">
    <property type="term" value="F:carbohydrate binding"/>
    <property type="evidence" value="ECO:0007669"/>
    <property type="project" value="UniProtKB-KW"/>
</dbReference>
<dbReference type="InterPro" id="IPR040249">
    <property type="entry name" value="Ricin_B-like_lectin_EULS3-like"/>
</dbReference>
<dbReference type="PANTHER" id="PTHR31257:SF24">
    <property type="entry name" value="OS12G0184300 PROTEIN"/>
    <property type="match status" value="1"/>
</dbReference>
<gene>
    <name evidence="1" type="primary">R40G2_1</name>
    <name evidence="1" type="ORF">Zm00014a_010087</name>
</gene>
<reference evidence="1 2" key="1">
    <citation type="journal article" date="2018" name="Nat. Genet.">
        <title>Extensive intraspecific gene order and gene structural variations between Mo17 and other maize genomes.</title>
        <authorList>
            <person name="Sun S."/>
            <person name="Zhou Y."/>
            <person name="Chen J."/>
            <person name="Shi J."/>
            <person name="Zhao H."/>
            <person name="Zhao H."/>
            <person name="Song W."/>
            <person name="Zhang M."/>
            <person name="Cui Y."/>
            <person name="Dong X."/>
            <person name="Liu H."/>
            <person name="Ma X."/>
            <person name="Jiao Y."/>
            <person name="Wang B."/>
            <person name="Wei X."/>
            <person name="Stein J.C."/>
            <person name="Glaubitz J.C."/>
            <person name="Lu F."/>
            <person name="Yu G."/>
            <person name="Liang C."/>
            <person name="Fengler K."/>
            <person name="Li B."/>
            <person name="Rafalski A."/>
            <person name="Schnable P.S."/>
            <person name="Ware D.H."/>
            <person name="Buckler E.S."/>
            <person name="Lai J."/>
        </authorList>
    </citation>
    <scope>NUCLEOTIDE SEQUENCE [LARGE SCALE GENOMIC DNA]</scope>
    <source>
        <strain evidence="2">cv. Missouri 17</strain>
        <tissue evidence="1">Seedling</tissue>
    </source>
</reference>
<organism evidence="1 2">
    <name type="scientific">Zea mays</name>
    <name type="common">Maize</name>
    <dbReference type="NCBI Taxonomy" id="4577"/>
    <lineage>
        <taxon>Eukaryota</taxon>
        <taxon>Viridiplantae</taxon>
        <taxon>Streptophyta</taxon>
        <taxon>Embryophyta</taxon>
        <taxon>Tracheophyta</taxon>
        <taxon>Spermatophyta</taxon>
        <taxon>Magnoliopsida</taxon>
        <taxon>Liliopsida</taxon>
        <taxon>Poales</taxon>
        <taxon>Poaceae</taxon>
        <taxon>PACMAD clade</taxon>
        <taxon>Panicoideae</taxon>
        <taxon>Andropogonodae</taxon>
        <taxon>Andropogoneae</taxon>
        <taxon>Tripsacinae</taxon>
        <taxon>Zea</taxon>
    </lineage>
</organism>
<comment type="caution">
    <text evidence="1">The sequence shown here is derived from an EMBL/GenBank/DDBJ whole genome shotgun (WGS) entry which is preliminary data.</text>
</comment>
<name>A0A3L6GCE9_MAIZE</name>
<dbReference type="Proteomes" id="UP000251960">
    <property type="component" value="Chromosome 10"/>
</dbReference>
<keyword evidence="1" id="KW-0430">Lectin</keyword>
<dbReference type="AlphaFoldDB" id="A0A3L6GCE9"/>
<dbReference type="PANTHER" id="PTHR31257">
    <property type="entry name" value="RICIN B-LIKE LECTIN EULS3"/>
    <property type="match status" value="1"/>
</dbReference>
<protein>
    <submittedName>
        <fullName evidence="1">Ricin B-like lectin R40G2</fullName>
    </submittedName>
</protein>
<accession>A0A3L6GCE9</accession>
<proteinExistence type="predicted"/>